<dbReference type="InterPro" id="IPR007712">
    <property type="entry name" value="RelE/ParE_toxin"/>
</dbReference>
<dbReference type="PANTHER" id="PTHR35601:SF1">
    <property type="entry name" value="TOXIN RELE"/>
    <property type="match status" value="1"/>
</dbReference>
<gene>
    <name evidence="3" type="ORF">LEP1GSC179_2093</name>
</gene>
<comment type="caution">
    <text evidence="3">The sequence shown here is derived from an EMBL/GenBank/DDBJ whole genome shotgun (WGS) entry which is preliminary data.</text>
</comment>
<name>A0A0E2BR45_9LEPT</name>
<dbReference type="Pfam" id="PF05016">
    <property type="entry name" value="ParE_toxin"/>
    <property type="match status" value="1"/>
</dbReference>
<comment type="similarity">
    <text evidence="1">Belongs to the RelE toxin family.</text>
</comment>
<dbReference type="EMBL" id="AHON02000042">
    <property type="protein sequence ID" value="EKO33872.1"/>
    <property type="molecule type" value="Genomic_DNA"/>
</dbReference>
<dbReference type="Gene3D" id="3.30.2310.20">
    <property type="entry name" value="RelE-like"/>
    <property type="match status" value="1"/>
</dbReference>
<organism evidence="3 4">
    <name type="scientific">Leptospira santarosai str. MOR084</name>
    <dbReference type="NCBI Taxonomy" id="1049984"/>
    <lineage>
        <taxon>Bacteria</taxon>
        <taxon>Pseudomonadati</taxon>
        <taxon>Spirochaetota</taxon>
        <taxon>Spirochaetia</taxon>
        <taxon>Leptospirales</taxon>
        <taxon>Leptospiraceae</taxon>
        <taxon>Leptospira</taxon>
    </lineage>
</organism>
<dbReference type="AlphaFoldDB" id="A0A0E2BR45"/>
<dbReference type="SUPFAM" id="SSF143011">
    <property type="entry name" value="RelE-like"/>
    <property type="match status" value="1"/>
</dbReference>
<reference evidence="3" key="1">
    <citation type="submission" date="2012-10" db="EMBL/GenBank/DDBJ databases">
        <authorList>
            <person name="Harkins D.M."/>
            <person name="Durkin A.S."/>
            <person name="Brinkac L.M."/>
            <person name="Haft D.H."/>
            <person name="Selengut J.D."/>
            <person name="Sanka R."/>
            <person name="DePew J."/>
            <person name="Purushe J."/>
            <person name="Matthias M.A."/>
            <person name="Vinetz J.M."/>
            <person name="Sutton G.G."/>
            <person name="Nierman W.C."/>
            <person name="Fouts D.E."/>
        </authorList>
    </citation>
    <scope>NUCLEOTIDE SEQUENCE [LARGE SCALE GENOMIC DNA]</scope>
    <source>
        <strain evidence="3">MOR084</strain>
    </source>
</reference>
<dbReference type="Proteomes" id="UP000006329">
    <property type="component" value="Unassembled WGS sequence"/>
</dbReference>
<keyword evidence="2" id="KW-1277">Toxin-antitoxin system</keyword>
<proteinExistence type="inferred from homology"/>
<evidence type="ECO:0000313" key="3">
    <source>
        <dbReference type="EMBL" id="EKO33872.1"/>
    </source>
</evidence>
<evidence type="ECO:0000256" key="1">
    <source>
        <dbReference type="ARBA" id="ARBA00006226"/>
    </source>
</evidence>
<dbReference type="RefSeq" id="WP_004457591.1">
    <property type="nucleotide sequence ID" value="NZ_AHON02000042.1"/>
</dbReference>
<dbReference type="InterPro" id="IPR035093">
    <property type="entry name" value="RelE/ParE_toxin_dom_sf"/>
</dbReference>
<evidence type="ECO:0000256" key="2">
    <source>
        <dbReference type="ARBA" id="ARBA00022649"/>
    </source>
</evidence>
<keyword evidence="4" id="KW-1185">Reference proteome</keyword>
<dbReference type="PANTHER" id="PTHR35601">
    <property type="entry name" value="TOXIN RELE"/>
    <property type="match status" value="1"/>
</dbReference>
<dbReference type="GeneID" id="29739832"/>
<protein>
    <submittedName>
        <fullName evidence="3">Toxin-antitoxin system, toxin component, RelE family</fullName>
    </submittedName>
</protein>
<accession>A0A0E2BR45</accession>
<sequence length="91" mass="11005">MSVEYKIAETELFQSKLKDRQFSQLQKKLTDYIYPILKKNPFFGPNIKKLKGEFGGLYRYRIGKYRLFYLIKDKELLVVLIDIDQRKDSYK</sequence>
<evidence type="ECO:0000313" key="4">
    <source>
        <dbReference type="Proteomes" id="UP000006329"/>
    </source>
</evidence>